<evidence type="ECO:0000313" key="2">
    <source>
        <dbReference type="Proteomes" id="UP001203297"/>
    </source>
</evidence>
<dbReference type="EMBL" id="WTXG01000052">
    <property type="protein sequence ID" value="KAI0296067.1"/>
    <property type="molecule type" value="Genomic_DNA"/>
</dbReference>
<evidence type="ECO:0000313" key="1">
    <source>
        <dbReference type="EMBL" id="KAI0296067.1"/>
    </source>
</evidence>
<comment type="caution">
    <text evidence="1">The sequence shown here is derived from an EMBL/GenBank/DDBJ whole genome shotgun (WGS) entry which is preliminary data.</text>
</comment>
<organism evidence="1 2">
    <name type="scientific">Multifurca ochricompacta</name>
    <dbReference type="NCBI Taxonomy" id="376703"/>
    <lineage>
        <taxon>Eukaryota</taxon>
        <taxon>Fungi</taxon>
        <taxon>Dikarya</taxon>
        <taxon>Basidiomycota</taxon>
        <taxon>Agaricomycotina</taxon>
        <taxon>Agaricomycetes</taxon>
        <taxon>Russulales</taxon>
        <taxon>Russulaceae</taxon>
        <taxon>Multifurca</taxon>
    </lineage>
</organism>
<name>A0AAD4QLA8_9AGAM</name>
<protein>
    <submittedName>
        <fullName evidence="1">Uncharacterized protein</fullName>
    </submittedName>
</protein>
<gene>
    <name evidence="1" type="ORF">B0F90DRAFT_1120111</name>
</gene>
<accession>A0AAD4QLA8</accession>
<dbReference type="Proteomes" id="UP001203297">
    <property type="component" value="Unassembled WGS sequence"/>
</dbReference>
<proteinExistence type="predicted"/>
<reference evidence="1" key="1">
    <citation type="journal article" date="2022" name="New Phytol.">
        <title>Evolutionary transition to the ectomycorrhizal habit in the genomes of a hyperdiverse lineage of mushroom-forming fungi.</title>
        <authorList>
            <person name="Looney B."/>
            <person name="Miyauchi S."/>
            <person name="Morin E."/>
            <person name="Drula E."/>
            <person name="Courty P.E."/>
            <person name="Kohler A."/>
            <person name="Kuo A."/>
            <person name="LaButti K."/>
            <person name="Pangilinan J."/>
            <person name="Lipzen A."/>
            <person name="Riley R."/>
            <person name="Andreopoulos W."/>
            <person name="He G."/>
            <person name="Johnson J."/>
            <person name="Nolan M."/>
            <person name="Tritt A."/>
            <person name="Barry K.W."/>
            <person name="Grigoriev I.V."/>
            <person name="Nagy L.G."/>
            <person name="Hibbett D."/>
            <person name="Henrissat B."/>
            <person name="Matheny P.B."/>
            <person name="Labbe J."/>
            <person name="Martin F.M."/>
        </authorList>
    </citation>
    <scope>NUCLEOTIDE SEQUENCE</scope>
    <source>
        <strain evidence="1">BPL690</strain>
    </source>
</reference>
<keyword evidence="2" id="KW-1185">Reference proteome</keyword>
<sequence>MRQRPFQWFTCAYRGSRSGRGLRSFFWEHNLPPPPPTPLPFSRFRNYTLGPCEHHLSTILRQFVFRMILEQTFDWDGSRRISIICIFHVMTSRPGNKILRTFMIRRLKCVGSSPHVGGWRKLSACPNQYRRRVASMVIRSISRYWERLSGRPSLNRMSRQRWGGGCKPHFITRTTVILSPHWHEFPEML</sequence>
<dbReference type="AlphaFoldDB" id="A0AAD4QLA8"/>